<feature type="non-terminal residue" evidence="1">
    <location>
        <position position="1"/>
    </location>
</feature>
<dbReference type="EMBL" id="CALNXI010000843">
    <property type="protein sequence ID" value="CAH3142819.1"/>
    <property type="molecule type" value="Genomic_DNA"/>
</dbReference>
<evidence type="ECO:0000313" key="2">
    <source>
        <dbReference type="Proteomes" id="UP001159427"/>
    </source>
</evidence>
<keyword evidence="2" id="KW-1185">Reference proteome</keyword>
<organism evidence="1 2">
    <name type="scientific">Porites evermanni</name>
    <dbReference type="NCBI Taxonomy" id="104178"/>
    <lineage>
        <taxon>Eukaryota</taxon>
        <taxon>Metazoa</taxon>
        <taxon>Cnidaria</taxon>
        <taxon>Anthozoa</taxon>
        <taxon>Hexacorallia</taxon>
        <taxon>Scleractinia</taxon>
        <taxon>Fungiina</taxon>
        <taxon>Poritidae</taxon>
        <taxon>Porites</taxon>
    </lineage>
</organism>
<comment type="caution">
    <text evidence="1">The sequence shown here is derived from an EMBL/GenBank/DDBJ whole genome shotgun (WGS) entry which is preliminary data.</text>
</comment>
<name>A0ABN8PIV2_9CNID</name>
<protein>
    <submittedName>
        <fullName evidence="1">Uncharacterized protein</fullName>
    </submittedName>
</protein>
<reference evidence="1 2" key="1">
    <citation type="submission" date="2022-05" db="EMBL/GenBank/DDBJ databases">
        <authorList>
            <consortium name="Genoscope - CEA"/>
            <person name="William W."/>
        </authorList>
    </citation>
    <scope>NUCLEOTIDE SEQUENCE [LARGE SCALE GENOMIC DNA]</scope>
</reference>
<dbReference type="Proteomes" id="UP001159427">
    <property type="component" value="Unassembled WGS sequence"/>
</dbReference>
<evidence type="ECO:0000313" key="1">
    <source>
        <dbReference type="EMBL" id="CAH3142819.1"/>
    </source>
</evidence>
<accession>A0ABN8PIV2</accession>
<proteinExistence type="predicted"/>
<sequence length="334" mass="37439">LWLTLIKEAAPSKLASYFSKSQKTLNKVVPKIVKENEKYKSVRLNMSTCFNSTSNKRSSLKFMHDVTVPKLLSYPKLMKFIYSINTGNVKDFSDFCNDLDDDNQVSGSYRDLEEMLLELGDMYVSLDKETPFLLNFGEPFWHFRVALGADGAPFGKDDEATAWLLSFLNVGGRIGSCNENFLLCGANCSESHPSMFKFAQKLVLDVAYIEKQIYVLPGSKTKARFTVELIPSDMKWAATFSAELSNAAHFFSPFGNVSESNKCTVNGCLGPAETCTWKPWLYQDRLEMAAKVTAKKEELEKTTLAESTKEVKSSKLYPKFKFQAGVCACIKGTC</sequence>
<gene>
    <name evidence="1" type="ORF">PEVE_00042638</name>
</gene>